<dbReference type="AlphaFoldDB" id="A0A0F7PA13"/>
<reference evidence="4 5" key="3">
    <citation type="journal article" date="2016" name="Stand. Genomic Sci.">
        <title>Complete genome sequence of 'Halanaeroarchaeum sulfurireducens' M27-SA2, a sulfur-reducing and acetate-oxidizing haloarchaeon from the deep-sea hypersaline anoxic lake Medee.</title>
        <authorList>
            <person name="Messina E."/>
            <person name="Sorokin D.Y."/>
            <person name="Kublanov I.V."/>
            <person name="Toshchakov S."/>
            <person name="Lopatina A."/>
            <person name="Arcadi E."/>
            <person name="Smedile F."/>
            <person name="La Spada G."/>
            <person name="La Cono V."/>
            <person name="Yakimov M.M."/>
        </authorList>
    </citation>
    <scope>NUCLEOTIDE SEQUENCE [LARGE SCALE GENOMIC DNA]</scope>
    <source>
        <strain evidence="4 5">M27-SA2</strain>
    </source>
</reference>
<dbReference type="Proteomes" id="UP000060390">
    <property type="component" value="Chromosome"/>
</dbReference>
<dbReference type="Gene3D" id="1.10.3480.10">
    <property type="entry name" value="TorD-like"/>
    <property type="match status" value="1"/>
</dbReference>
<dbReference type="Proteomes" id="UP000069906">
    <property type="component" value="Chromosome"/>
</dbReference>
<dbReference type="OrthoDB" id="205472at2157"/>
<dbReference type="EMBL" id="CP011564">
    <property type="protein sequence ID" value="ALG81431.1"/>
    <property type="molecule type" value="Genomic_DNA"/>
</dbReference>
<evidence type="ECO:0000256" key="1">
    <source>
        <dbReference type="ARBA" id="ARBA00023186"/>
    </source>
</evidence>
<name>A0A0F7PA13_9EURY</name>
<dbReference type="EMBL" id="CP008874">
    <property type="protein sequence ID" value="AKH97030.1"/>
    <property type="molecule type" value="Genomic_DNA"/>
</dbReference>
<organism evidence="3 6">
    <name type="scientific">Halanaeroarchaeum sulfurireducens</name>
    <dbReference type="NCBI Taxonomy" id="1604004"/>
    <lineage>
        <taxon>Archaea</taxon>
        <taxon>Methanobacteriati</taxon>
        <taxon>Methanobacteriota</taxon>
        <taxon>Stenosarchaea group</taxon>
        <taxon>Halobacteria</taxon>
        <taxon>Halobacteriales</taxon>
        <taxon>Halobacteriaceae</taxon>
        <taxon>Halanaeroarchaeum</taxon>
    </lineage>
</organism>
<dbReference type="InterPro" id="IPR036411">
    <property type="entry name" value="TorD-like_sf"/>
</dbReference>
<keyword evidence="6" id="KW-1185">Reference proteome</keyword>
<dbReference type="HOGENOM" id="CLU_1100933_0_0_2"/>
<dbReference type="STRING" id="1604004.HLASA_0528"/>
<evidence type="ECO:0000313" key="6">
    <source>
        <dbReference type="Proteomes" id="UP000069906"/>
    </source>
</evidence>
<reference evidence="3 6" key="1">
    <citation type="journal article" date="2015" name="ISME J.">
        <title>Elemental sulfur and acetate can support life of a novel strictly anaerobic haloarchaeon.</title>
        <authorList>
            <person name="Sorokin D.Y."/>
            <person name="Kublanov I.V."/>
            <person name="Gavrilov S.N."/>
            <person name="Rojo D."/>
            <person name="Roman P."/>
            <person name="Golyshin P.N."/>
            <person name="Slepak V.Z."/>
            <person name="Smedile F."/>
            <person name="Ferrer M."/>
            <person name="Messina E."/>
            <person name="La Cono V."/>
            <person name="Yakimov M.M."/>
        </authorList>
    </citation>
    <scope>NUCLEOTIDE SEQUENCE [LARGE SCALE GENOMIC DNA]</scope>
    <source>
        <strain evidence="3 6">HSR2</strain>
    </source>
</reference>
<dbReference type="InterPro" id="IPR050289">
    <property type="entry name" value="TorD/DmsD_chaperones"/>
</dbReference>
<dbReference type="KEGG" id="hsf:HLASA_0528"/>
<dbReference type="Pfam" id="PF02613">
    <property type="entry name" value="Nitrate_red_del"/>
    <property type="match status" value="1"/>
</dbReference>
<gene>
    <name evidence="4" type="ORF">HLASA_0528</name>
    <name evidence="3" type="ORF">HLASF_0531</name>
</gene>
<sequence length="225" mass="24084">MPQSVSSAEFERARATVYDLLSAIFDGDVAVLHAAMEDEAFDRLATTLSVDADVAVLTAAGHDEESLHIGYDNLFAVPGPHYVPPFASAHVTDPSEDFDSDSTYHESGDAGELYGDPAREISALYDRVGFRPDRGDGIPDHVAAEFEFVAALADGAVIRSDGDDVQTDDDLMALQREVLEHLEWLDAFADAVAKADSNEGVFGALAAFANAFVAWDRSQLNASTA</sequence>
<evidence type="ECO:0000313" key="5">
    <source>
        <dbReference type="Proteomes" id="UP000060390"/>
    </source>
</evidence>
<dbReference type="KEGG" id="hsu:HLASF_0531"/>
<reference evidence="5" key="2">
    <citation type="submission" date="2015-05" db="EMBL/GenBank/DDBJ databases">
        <title>Complete genome sequence of Halanaeroarchaeum sulfurireducens type strain M27-SA2, a sulfate-reducer haloarchaeon from marine anoxic lake Medee.</title>
        <authorList>
            <person name="Messina E."/>
            <person name="Kublanov I.V."/>
            <person name="Toshchakov S."/>
            <person name="Arcadi E."/>
            <person name="La Spada G."/>
            <person name="La Cono V."/>
            <person name="Yakimov M.M."/>
        </authorList>
    </citation>
    <scope>NUCLEOTIDE SEQUENCE [LARGE SCALE GENOMIC DNA]</scope>
    <source>
        <strain evidence="5">M27-SA2</strain>
    </source>
</reference>
<dbReference type="PANTHER" id="PTHR34227:SF1">
    <property type="entry name" value="DIMETHYL SULFOXIDE REDUCTASE CHAPERONE-RELATED"/>
    <property type="match status" value="1"/>
</dbReference>
<evidence type="ECO:0000256" key="2">
    <source>
        <dbReference type="SAM" id="MobiDB-lite"/>
    </source>
</evidence>
<dbReference type="GeneID" id="26009893"/>
<protein>
    <submittedName>
        <fullName evidence="3">Cytoplasmic chaperone TorD family protein</fullName>
    </submittedName>
</protein>
<keyword evidence="1" id="KW-0143">Chaperone</keyword>
<feature type="region of interest" description="Disordered" evidence="2">
    <location>
        <begin position="92"/>
        <end position="112"/>
    </location>
</feature>
<accession>A0A0F7PA13</accession>
<dbReference type="SUPFAM" id="SSF89155">
    <property type="entry name" value="TorD-like"/>
    <property type="match status" value="1"/>
</dbReference>
<dbReference type="RefSeq" id="WP_050049301.1">
    <property type="nucleotide sequence ID" value="NZ_CP008874.1"/>
</dbReference>
<dbReference type="PANTHER" id="PTHR34227">
    <property type="entry name" value="CHAPERONE PROTEIN YCDY"/>
    <property type="match status" value="1"/>
</dbReference>
<proteinExistence type="predicted"/>
<dbReference type="InterPro" id="IPR020945">
    <property type="entry name" value="DMSO/NO3_reduct_chaperone"/>
</dbReference>
<evidence type="ECO:0000313" key="4">
    <source>
        <dbReference type="EMBL" id="ALG81431.1"/>
    </source>
</evidence>
<evidence type="ECO:0000313" key="3">
    <source>
        <dbReference type="EMBL" id="AKH97030.1"/>
    </source>
</evidence>